<proteinExistence type="predicted"/>
<evidence type="ECO:0000313" key="1">
    <source>
        <dbReference type="EMBL" id="KKL96899.1"/>
    </source>
</evidence>
<dbReference type="AlphaFoldDB" id="A0A0F9GDJ6"/>
<sequence>HTEIIRDFLDNDGNIIDKHTEEFRPYITIDRRRPLNHWMMAVPLNWWTIYSS</sequence>
<gene>
    <name evidence="1" type="ORF">LCGC14_1839900</name>
</gene>
<organism evidence="1">
    <name type="scientific">marine sediment metagenome</name>
    <dbReference type="NCBI Taxonomy" id="412755"/>
    <lineage>
        <taxon>unclassified sequences</taxon>
        <taxon>metagenomes</taxon>
        <taxon>ecological metagenomes</taxon>
    </lineage>
</organism>
<accession>A0A0F9GDJ6</accession>
<dbReference type="EMBL" id="LAZR01018305">
    <property type="protein sequence ID" value="KKL96899.1"/>
    <property type="molecule type" value="Genomic_DNA"/>
</dbReference>
<protein>
    <submittedName>
        <fullName evidence="1">Uncharacterized protein</fullName>
    </submittedName>
</protein>
<reference evidence="1" key="1">
    <citation type="journal article" date="2015" name="Nature">
        <title>Complex archaea that bridge the gap between prokaryotes and eukaryotes.</title>
        <authorList>
            <person name="Spang A."/>
            <person name="Saw J.H."/>
            <person name="Jorgensen S.L."/>
            <person name="Zaremba-Niedzwiedzka K."/>
            <person name="Martijn J."/>
            <person name="Lind A.E."/>
            <person name="van Eijk R."/>
            <person name="Schleper C."/>
            <person name="Guy L."/>
            <person name="Ettema T.J."/>
        </authorList>
    </citation>
    <scope>NUCLEOTIDE SEQUENCE</scope>
</reference>
<comment type="caution">
    <text evidence="1">The sequence shown here is derived from an EMBL/GenBank/DDBJ whole genome shotgun (WGS) entry which is preliminary data.</text>
</comment>
<name>A0A0F9GDJ6_9ZZZZ</name>
<feature type="non-terminal residue" evidence="1">
    <location>
        <position position="1"/>
    </location>
</feature>